<dbReference type="PANTHER" id="PTHR43433:SF5">
    <property type="entry name" value="AB HYDROLASE-1 DOMAIN-CONTAINING PROTEIN"/>
    <property type="match status" value="1"/>
</dbReference>
<keyword evidence="3" id="KW-1185">Reference proteome</keyword>
<reference evidence="2" key="1">
    <citation type="submission" date="2021-04" db="EMBL/GenBank/DDBJ databases">
        <title>Pseudonocardia sp. nov., isolated from sandy soil of mangrove forest.</title>
        <authorList>
            <person name="Zan Z."/>
            <person name="Huang R."/>
            <person name="Liu W."/>
        </authorList>
    </citation>
    <scope>NUCLEOTIDE SEQUENCE</scope>
    <source>
        <strain evidence="2">S2-4</strain>
    </source>
</reference>
<dbReference type="PRINTS" id="PR00111">
    <property type="entry name" value="ABHYDROLASE"/>
</dbReference>
<proteinExistence type="predicted"/>
<evidence type="ECO:0000259" key="1">
    <source>
        <dbReference type="Pfam" id="PF00561"/>
    </source>
</evidence>
<dbReference type="PANTHER" id="PTHR43433">
    <property type="entry name" value="HYDROLASE, ALPHA/BETA FOLD FAMILY PROTEIN"/>
    <property type="match status" value="1"/>
</dbReference>
<dbReference type="Pfam" id="PF00561">
    <property type="entry name" value="Abhydrolase_1"/>
    <property type="match status" value="1"/>
</dbReference>
<dbReference type="InterPro" id="IPR050471">
    <property type="entry name" value="AB_hydrolase"/>
</dbReference>
<evidence type="ECO:0000313" key="2">
    <source>
        <dbReference type="EMBL" id="MCO1659035.1"/>
    </source>
</evidence>
<sequence>MPFHTSPDGTRLFHTDVGDGPPVLLVHAWSLSSAMWEYQVRALVEAGFRCVAMDRRGHGRSDVPGTGYDLDTLADDLAALIDHLDLHDLTVVAHSMGTCETTRYLARHGSSRVARVAFVGAMTPHLAGAVGPAFVEAMVADIVADRPRWFHDSAPAYFATTGTGAWVSQALVDDGVRAILTTPLEVQVACLRAFTGTDLTEDLRRIDVPLLVVHGDADASAPIDLTGRPTAELVPGARFRLVDGAPHGLYVTARDVVNEQLLAFARGRDAAWT</sequence>
<dbReference type="Proteomes" id="UP001165283">
    <property type="component" value="Unassembled WGS sequence"/>
</dbReference>
<accession>A0ABT1A7P2</accession>
<name>A0ABT1A7P2_9PSEU</name>
<organism evidence="2 3">
    <name type="scientific">Pseudonocardia humida</name>
    <dbReference type="NCBI Taxonomy" id="2800819"/>
    <lineage>
        <taxon>Bacteria</taxon>
        <taxon>Bacillati</taxon>
        <taxon>Actinomycetota</taxon>
        <taxon>Actinomycetes</taxon>
        <taxon>Pseudonocardiales</taxon>
        <taxon>Pseudonocardiaceae</taxon>
        <taxon>Pseudonocardia</taxon>
    </lineage>
</organism>
<dbReference type="RefSeq" id="WP_252443617.1">
    <property type="nucleotide sequence ID" value="NZ_JAGSOV010000061.1"/>
</dbReference>
<keyword evidence="2" id="KW-0378">Hydrolase</keyword>
<dbReference type="InterPro" id="IPR029058">
    <property type="entry name" value="AB_hydrolase_fold"/>
</dbReference>
<gene>
    <name evidence="2" type="ORF">KDL28_28595</name>
</gene>
<dbReference type="InterPro" id="IPR000073">
    <property type="entry name" value="AB_hydrolase_1"/>
</dbReference>
<dbReference type="EMBL" id="JAGSOV010000061">
    <property type="protein sequence ID" value="MCO1659035.1"/>
    <property type="molecule type" value="Genomic_DNA"/>
</dbReference>
<protein>
    <submittedName>
        <fullName evidence="2">Alpha/beta fold hydrolase</fullName>
    </submittedName>
</protein>
<dbReference type="GO" id="GO:0016787">
    <property type="term" value="F:hydrolase activity"/>
    <property type="evidence" value="ECO:0007669"/>
    <property type="project" value="UniProtKB-KW"/>
</dbReference>
<comment type="caution">
    <text evidence="2">The sequence shown here is derived from an EMBL/GenBank/DDBJ whole genome shotgun (WGS) entry which is preliminary data.</text>
</comment>
<evidence type="ECO:0000313" key="3">
    <source>
        <dbReference type="Proteomes" id="UP001165283"/>
    </source>
</evidence>
<feature type="domain" description="AB hydrolase-1" evidence="1">
    <location>
        <begin position="21"/>
        <end position="251"/>
    </location>
</feature>
<dbReference type="SUPFAM" id="SSF53474">
    <property type="entry name" value="alpha/beta-Hydrolases"/>
    <property type="match status" value="1"/>
</dbReference>
<dbReference type="Gene3D" id="3.40.50.1820">
    <property type="entry name" value="alpha/beta hydrolase"/>
    <property type="match status" value="1"/>
</dbReference>